<organism evidence="1 2">
    <name type="scientific">Pluteus cervinus</name>
    <dbReference type="NCBI Taxonomy" id="181527"/>
    <lineage>
        <taxon>Eukaryota</taxon>
        <taxon>Fungi</taxon>
        <taxon>Dikarya</taxon>
        <taxon>Basidiomycota</taxon>
        <taxon>Agaricomycotina</taxon>
        <taxon>Agaricomycetes</taxon>
        <taxon>Agaricomycetidae</taxon>
        <taxon>Agaricales</taxon>
        <taxon>Pluteineae</taxon>
        <taxon>Pluteaceae</taxon>
        <taxon>Pluteus</taxon>
    </lineage>
</organism>
<protein>
    <submittedName>
        <fullName evidence="1">Uncharacterized protein</fullName>
    </submittedName>
</protein>
<keyword evidence="2" id="KW-1185">Reference proteome</keyword>
<name>A0ACD3BBH5_9AGAR</name>
<evidence type="ECO:0000313" key="1">
    <source>
        <dbReference type="EMBL" id="TFK75064.1"/>
    </source>
</evidence>
<accession>A0ACD3BBH5</accession>
<proteinExistence type="predicted"/>
<gene>
    <name evidence="1" type="ORF">BDN72DRAFT_874659</name>
</gene>
<sequence>MSSLLASLDNIFSEVYSPTLPTTPPTTPSSTTSEAGSASTHDSMPALEDDTGHFIEVPNSVGMCWEPTSPETHILAISDPTATDGTGNLETVVFCVDGEAEQADCGPLGDLPDLDIEPRDQDVIDEPELAQHVLWVKAPADPVGAAHFLAACEKLEEIQSYVLRNTGVLGPRHSGVVWRTPNNTPLLMLASPLFRAVYTPGAGFDYTPIRLKVYNRSGELFDPNHVNWCLKNSTFRVYFTLHHSCYQGRDIVRGMLKQVKIIR</sequence>
<dbReference type="Proteomes" id="UP000308600">
    <property type="component" value="Unassembled WGS sequence"/>
</dbReference>
<dbReference type="EMBL" id="ML208264">
    <property type="protein sequence ID" value="TFK75064.1"/>
    <property type="molecule type" value="Genomic_DNA"/>
</dbReference>
<reference evidence="1 2" key="1">
    <citation type="journal article" date="2019" name="Nat. Ecol. Evol.">
        <title>Megaphylogeny resolves global patterns of mushroom evolution.</title>
        <authorList>
            <person name="Varga T."/>
            <person name="Krizsan K."/>
            <person name="Foldi C."/>
            <person name="Dima B."/>
            <person name="Sanchez-Garcia M."/>
            <person name="Sanchez-Ramirez S."/>
            <person name="Szollosi G.J."/>
            <person name="Szarkandi J.G."/>
            <person name="Papp V."/>
            <person name="Albert L."/>
            <person name="Andreopoulos W."/>
            <person name="Angelini C."/>
            <person name="Antonin V."/>
            <person name="Barry K.W."/>
            <person name="Bougher N.L."/>
            <person name="Buchanan P."/>
            <person name="Buyck B."/>
            <person name="Bense V."/>
            <person name="Catcheside P."/>
            <person name="Chovatia M."/>
            <person name="Cooper J."/>
            <person name="Damon W."/>
            <person name="Desjardin D."/>
            <person name="Finy P."/>
            <person name="Geml J."/>
            <person name="Haridas S."/>
            <person name="Hughes K."/>
            <person name="Justo A."/>
            <person name="Karasinski D."/>
            <person name="Kautmanova I."/>
            <person name="Kiss B."/>
            <person name="Kocsube S."/>
            <person name="Kotiranta H."/>
            <person name="LaButti K.M."/>
            <person name="Lechner B.E."/>
            <person name="Liimatainen K."/>
            <person name="Lipzen A."/>
            <person name="Lukacs Z."/>
            <person name="Mihaltcheva S."/>
            <person name="Morgado L.N."/>
            <person name="Niskanen T."/>
            <person name="Noordeloos M.E."/>
            <person name="Ohm R.A."/>
            <person name="Ortiz-Santana B."/>
            <person name="Ovrebo C."/>
            <person name="Racz N."/>
            <person name="Riley R."/>
            <person name="Savchenko A."/>
            <person name="Shiryaev A."/>
            <person name="Soop K."/>
            <person name="Spirin V."/>
            <person name="Szebenyi C."/>
            <person name="Tomsovsky M."/>
            <person name="Tulloss R.E."/>
            <person name="Uehling J."/>
            <person name="Grigoriev I.V."/>
            <person name="Vagvolgyi C."/>
            <person name="Papp T."/>
            <person name="Martin F.M."/>
            <person name="Miettinen O."/>
            <person name="Hibbett D.S."/>
            <person name="Nagy L.G."/>
        </authorList>
    </citation>
    <scope>NUCLEOTIDE SEQUENCE [LARGE SCALE GENOMIC DNA]</scope>
    <source>
        <strain evidence="1 2">NL-1719</strain>
    </source>
</reference>
<evidence type="ECO:0000313" key="2">
    <source>
        <dbReference type="Proteomes" id="UP000308600"/>
    </source>
</evidence>